<dbReference type="InterPro" id="IPR051681">
    <property type="entry name" value="Ser/Thr_Kinases-Pseudokinases"/>
</dbReference>
<evidence type="ECO:0000256" key="3">
    <source>
        <dbReference type="ARBA" id="ARBA00022679"/>
    </source>
</evidence>
<dbReference type="OMA" id="ISASCEM"/>
<comment type="catalytic activity">
    <reaction evidence="8">
        <text>L-seryl-[protein] + ATP = O-phospho-L-seryl-[protein] + ADP + H(+)</text>
        <dbReference type="Rhea" id="RHEA:17989"/>
        <dbReference type="Rhea" id="RHEA-COMP:9863"/>
        <dbReference type="Rhea" id="RHEA-COMP:11604"/>
        <dbReference type="ChEBI" id="CHEBI:15378"/>
        <dbReference type="ChEBI" id="CHEBI:29999"/>
        <dbReference type="ChEBI" id="CHEBI:30616"/>
        <dbReference type="ChEBI" id="CHEBI:83421"/>
        <dbReference type="ChEBI" id="CHEBI:456216"/>
        <dbReference type="EC" id="2.7.11.1"/>
    </reaction>
</comment>
<dbReference type="PROSITE" id="PS00107">
    <property type="entry name" value="PROTEIN_KINASE_ATP"/>
    <property type="match status" value="1"/>
</dbReference>
<keyword evidence="14" id="KW-1185">Reference proteome</keyword>
<dbReference type="InterPro" id="IPR001245">
    <property type="entry name" value="Ser-Thr/Tyr_kinase_cat_dom"/>
</dbReference>
<dbReference type="AlphaFoldDB" id="X6MVR4"/>
<reference evidence="13 14" key="1">
    <citation type="journal article" date="2013" name="Curr. Biol.">
        <title>The Genome of the Foraminiferan Reticulomyxa filosa.</title>
        <authorList>
            <person name="Glockner G."/>
            <person name="Hulsmann N."/>
            <person name="Schleicher M."/>
            <person name="Noegel A.A."/>
            <person name="Eichinger L."/>
            <person name="Gallinger C."/>
            <person name="Pawlowski J."/>
            <person name="Sierra R."/>
            <person name="Euteneuer U."/>
            <person name="Pillet L."/>
            <person name="Moustafa A."/>
            <person name="Platzer M."/>
            <person name="Groth M."/>
            <person name="Szafranski K."/>
            <person name="Schliwa M."/>
        </authorList>
    </citation>
    <scope>NUCLEOTIDE SEQUENCE [LARGE SCALE GENOMIC DNA]</scope>
</reference>
<feature type="domain" description="Protein kinase" evidence="12">
    <location>
        <begin position="51"/>
        <end position="367"/>
    </location>
</feature>
<keyword evidence="2 10" id="KW-0723">Serine/threonine-protein kinase</keyword>
<dbReference type="Pfam" id="PF00069">
    <property type="entry name" value="Pkinase"/>
    <property type="match status" value="1"/>
</dbReference>
<comment type="catalytic activity">
    <reaction evidence="7">
        <text>L-threonyl-[protein] + ATP = O-phospho-L-threonyl-[protein] + ADP + H(+)</text>
        <dbReference type="Rhea" id="RHEA:46608"/>
        <dbReference type="Rhea" id="RHEA-COMP:11060"/>
        <dbReference type="Rhea" id="RHEA-COMP:11605"/>
        <dbReference type="ChEBI" id="CHEBI:15378"/>
        <dbReference type="ChEBI" id="CHEBI:30013"/>
        <dbReference type="ChEBI" id="CHEBI:30616"/>
        <dbReference type="ChEBI" id="CHEBI:61977"/>
        <dbReference type="ChEBI" id="CHEBI:456216"/>
        <dbReference type="EC" id="2.7.11.1"/>
    </reaction>
</comment>
<dbReference type="InterPro" id="IPR011009">
    <property type="entry name" value="Kinase-like_dom_sf"/>
</dbReference>
<evidence type="ECO:0000256" key="7">
    <source>
        <dbReference type="ARBA" id="ARBA00047899"/>
    </source>
</evidence>
<evidence type="ECO:0000256" key="1">
    <source>
        <dbReference type="ARBA" id="ARBA00012513"/>
    </source>
</evidence>
<dbReference type="SUPFAM" id="SSF56112">
    <property type="entry name" value="Protein kinase-like (PK-like)"/>
    <property type="match status" value="1"/>
</dbReference>
<dbReference type="SMART" id="SM00220">
    <property type="entry name" value="S_TKc"/>
    <property type="match status" value="1"/>
</dbReference>
<dbReference type="InterPro" id="IPR017441">
    <property type="entry name" value="Protein_kinase_ATP_BS"/>
</dbReference>
<comment type="similarity">
    <text evidence="10">Belongs to the protein kinase superfamily.</text>
</comment>
<dbReference type="CDD" id="cd13999">
    <property type="entry name" value="STKc_MAP3K-like"/>
    <property type="match status" value="1"/>
</dbReference>
<evidence type="ECO:0000259" key="12">
    <source>
        <dbReference type="PROSITE" id="PS50011"/>
    </source>
</evidence>
<feature type="compositionally biased region" description="Polar residues" evidence="11">
    <location>
        <begin position="232"/>
        <end position="242"/>
    </location>
</feature>
<organism evidence="13 14">
    <name type="scientific">Reticulomyxa filosa</name>
    <dbReference type="NCBI Taxonomy" id="46433"/>
    <lineage>
        <taxon>Eukaryota</taxon>
        <taxon>Sar</taxon>
        <taxon>Rhizaria</taxon>
        <taxon>Retaria</taxon>
        <taxon>Foraminifera</taxon>
        <taxon>Monothalamids</taxon>
        <taxon>Reticulomyxidae</taxon>
        <taxon>Reticulomyxa</taxon>
    </lineage>
</organism>
<dbReference type="GO" id="GO:0005524">
    <property type="term" value="F:ATP binding"/>
    <property type="evidence" value="ECO:0007669"/>
    <property type="project" value="UniProtKB-UniRule"/>
</dbReference>
<dbReference type="OrthoDB" id="4062651at2759"/>
<dbReference type="Pfam" id="PF07714">
    <property type="entry name" value="PK_Tyr_Ser-Thr"/>
    <property type="match status" value="1"/>
</dbReference>
<dbReference type="Gene3D" id="1.10.510.10">
    <property type="entry name" value="Transferase(Phosphotransferase) domain 1"/>
    <property type="match status" value="1"/>
</dbReference>
<dbReference type="GO" id="GO:0004674">
    <property type="term" value="F:protein serine/threonine kinase activity"/>
    <property type="evidence" value="ECO:0007669"/>
    <property type="project" value="UniProtKB-KW"/>
</dbReference>
<dbReference type="InterPro" id="IPR008271">
    <property type="entry name" value="Ser/Thr_kinase_AS"/>
</dbReference>
<evidence type="ECO:0000256" key="9">
    <source>
        <dbReference type="PROSITE-ProRule" id="PRU10141"/>
    </source>
</evidence>
<dbReference type="PROSITE" id="PS00108">
    <property type="entry name" value="PROTEIN_KINASE_ST"/>
    <property type="match status" value="1"/>
</dbReference>
<keyword evidence="4 9" id="KW-0547">Nucleotide-binding</keyword>
<dbReference type="Proteomes" id="UP000023152">
    <property type="component" value="Unassembled WGS sequence"/>
</dbReference>
<dbReference type="Gene3D" id="3.30.200.20">
    <property type="entry name" value="Phosphorylase Kinase, domain 1"/>
    <property type="match status" value="1"/>
</dbReference>
<keyword evidence="5" id="KW-0418">Kinase</keyword>
<evidence type="ECO:0000256" key="6">
    <source>
        <dbReference type="ARBA" id="ARBA00022840"/>
    </source>
</evidence>
<evidence type="ECO:0000256" key="8">
    <source>
        <dbReference type="ARBA" id="ARBA00048679"/>
    </source>
</evidence>
<evidence type="ECO:0000256" key="10">
    <source>
        <dbReference type="RuleBase" id="RU000304"/>
    </source>
</evidence>
<dbReference type="InterPro" id="IPR000719">
    <property type="entry name" value="Prot_kinase_dom"/>
</dbReference>
<dbReference type="EMBL" id="ASPP01015524">
    <property type="protein sequence ID" value="ETO18088.1"/>
    <property type="molecule type" value="Genomic_DNA"/>
</dbReference>
<gene>
    <name evidence="13" type="ORF">RFI_19201</name>
</gene>
<dbReference type="PANTHER" id="PTHR44329:SF285">
    <property type="entry name" value="V-MOS MOLONEY MURINE SARCOMA VIRAL ONCO HOMOLOG"/>
    <property type="match status" value="1"/>
</dbReference>
<evidence type="ECO:0000313" key="13">
    <source>
        <dbReference type="EMBL" id="ETO18088.1"/>
    </source>
</evidence>
<keyword evidence="6 9" id="KW-0067">ATP-binding</keyword>
<evidence type="ECO:0000256" key="11">
    <source>
        <dbReference type="SAM" id="MobiDB-lite"/>
    </source>
</evidence>
<keyword evidence="3" id="KW-0808">Transferase</keyword>
<evidence type="ECO:0000256" key="2">
    <source>
        <dbReference type="ARBA" id="ARBA00022527"/>
    </source>
</evidence>
<comment type="caution">
    <text evidence="13">The sequence shown here is derived from an EMBL/GenBank/DDBJ whole genome shotgun (WGS) entry which is preliminary data.</text>
</comment>
<evidence type="ECO:0000256" key="4">
    <source>
        <dbReference type="ARBA" id="ARBA00022741"/>
    </source>
</evidence>
<dbReference type="PROSITE" id="PS50011">
    <property type="entry name" value="PROTEIN_KINASE_DOM"/>
    <property type="match status" value="1"/>
</dbReference>
<evidence type="ECO:0000313" key="14">
    <source>
        <dbReference type="Proteomes" id="UP000023152"/>
    </source>
</evidence>
<dbReference type="PANTHER" id="PTHR44329">
    <property type="entry name" value="SERINE/THREONINE-PROTEIN KINASE TNNI3K-RELATED"/>
    <property type="match status" value="1"/>
</dbReference>
<feature type="region of interest" description="Disordered" evidence="11">
    <location>
        <begin position="225"/>
        <end position="252"/>
    </location>
</feature>
<dbReference type="EC" id="2.7.11.1" evidence="1"/>
<accession>X6MVR4</accession>
<protein>
    <recommendedName>
        <fullName evidence="1">non-specific serine/threonine protein kinase</fullName>
        <ecNumber evidence="1">2.7.11.1</ecNumber>
    </recommendedName>
</protein>
<name>X6MVR4_RETFI</name>
<feature type="binding site" evidence="9">
    <location>
        <position position="78"/>
    </location>
    <ligand>
        <name>ATP</name>
        <dbReference type="ChEBI" id="CHEBI:30616"/>
    </ligand>
</feature>
<evidence type="ECO:0000256" key="5">
    <source>
        <dbReference type="ARBA" id="ARBA00022777"/>
    </source>
</evidence>
<sequence length="418" mass="47329">MNKQNNNNNYNGDDLMQNSPIEASVTFTEVKDGIDMHVKIFDWAQLTLDDTDPRSLLGTGTSGAVIMGTYKGKPVAIKAITCRELDLSLDVVHVFNKEAILCQNLQHKNIVQFLGVAIQPPQLCLIFEYCSHRSLLHVLRDVNTYPFSFDLVLHIALDIAEGMNFLHNNGIVHRDLKPDNILMEYDKTEQRLFAKVCDFGVSRMVGNWSDSQKSGHLLSIFDPKEDRKKQARASTTSQASTVETRRGGPVGTPTYMSPEILKNWHLPHGGSALASSYTSWTNIQYSFPVDVFSYGLILWELVMRDQVYGNEAKNVFQIRQAVLEGKRPKIPQFIPDEYSSLMSDCWQHTPEKRPNFRQVVQRLRDVLELPKPSRKKNSIILCVPTVHELLEGSEQENPCSTPYLTPLTQFDSSLNGTE</sequence>
<proteinExistence type="inferred from homology"/>